<evidence type="ECO:0000313" key="13">
    <source>
        <dbReference type="Proteomes" id="UP001153636"/>
    </source>
</evidence>
<dbReference type="GO" id="GO:0005789">
    <property type="term" value="C:endoplasmic reticulum membrane"/>
    <property type="evidence" value="ECO:0007669"/>
    <property type="project" value="InterPro"/>
</dbReference>
<dbReference type="CDD" id="cd18315">
    <property type="entry name" value="BTB_POZ_BAB-like"/>
    <property type="match status" value="1"/>
</dbReference>
<reference evidence="12" key="1">
    <citation type="submission" date="2022-01" db="EMBL/GenBank/DDBJ databases">
        <authorList>
            <person name="King R."/>
        </authorList>
    </citation>
    <scope>NUCLEOTIDE SEQUENCE</scope>
</reference>
<dbReference type="GO" id="GO:0005634">
    <property type="term" value="C:nucleus"/>
    <property type="evidence" value="ECO:0007669"/>
    <property type="project" value="UniProtKB-SubCell"/>
</dbReference>
<evidence type="ECO:0000256" key="6">
    <source>
        <dbReference type="ARBA" id="ARBA00023136"/>
    </source>
</evidence>
<keyword evidence="13" id="KW-1185">Reference proteome</keyword>
<keyword evidence="7" id="KW-0325">Glycoprotein</keyword>
<dbReference type="SUPFAM" id="SSF54695">
    <property type="entry name" value="POZ domain"/>
    <property type="match status" value="1"/>
</dbReference>
<feature type="transmembrane region" description="Helical" evidence="10">
    <location>
        <begin position="374"/>
        <end position="396"/>
    </location>
</feature>
<dbReference type="SMART" id="SM00225">
    <property type="entry name" value="BTB"/>
    <property type="match status" value="1"/>
</dbReference>
<dbReference type="Pfam" id="PF10204">
    <property type="entry name" value="DuoxA"/>
    <property type="match status" value="1"/>
</dbReference>
<sequence length="500" mass="57029">MATTEQFSLRWNNFHSNMTTGFHELLEAAEMVDVTLAVDGHFLQAHKIVLSICSPYFKQMFKVNPCKHPIVILKDVGHENMKDILEFMYMGEVSVLRDNLTQFLRTAELLQVKGLTGDDSSEDASSSNDVKGEHDNEDENEIYNQLIETDLEMPPYSHPSPPTAVHGKRTKNTTNGSTNNKRSKVENHPSQTKPLKSEYDPVQSKIETNNTNQQSVNDNILNSMKANSEIDDTKDPINIKTVWDTNFSTTSTELLNSSDQAGHLQQEFRAAQYRGLPLPILWIVDYFVIDGEGQRYGRFYRTAGWYTHILMWTAFPCWLLAVILFKSVISYGAYCLGICGGLQLLGNLIYFVIQNPIPLSIPFENQTLTTKFGFNYWCTFVLGLICVILSAVILFMDYKYDQQLYDFFGVNPLHSYDEVVYLTKEERMLLRRHKSAPANDIPLVEMEEGPSKDEDQDDEDIDYVPVYLKRKTIVLAPKVNRSIKPKRHQVPLAPPVAVDT</sequence>
<evidence type="ECO:0000256" key="10">
    <source>
        <dbReference type="SAM" id="Phobius"/>
    </source>
</evidence>
<evidence type="ECO:0000256" key="1">
    <source>
        <dbReference type="ARBA" id="ARBA00004123"/>
    </source>
</evidence>
<dbReference type="Gene3D" id="3.30.710.10">
    <property type="entry name" value="Potassium Channel Kv1.1, Chain A"/>
    <property type="match status" value="1"/>
</dbReference>
<dbReference type="PANTHER" id="PTHR23110">
    <property type="entry name" value="BTB DOMAIN TRANSCRIPTION FACTOR"/>
    <property type="match status" value="1"/>
</dbReference>
<dbReference type="PANTHER" id="PTHR23110:SF99">
    <property type="entry name" value="BROAD-COMPLEX CORE PROTEIN ISOFORM 6"/>
    <property type="match status" value="1"/>
</dbReference>
<feature type="transmembrane region" description="Helical" evidence="10">
    <location>
        <begin position="331"/>
        <end position="353"/>
    </location>
</feature>
<comment type="subcellular location">
    <subcellularLocation>
        <location evidence="2">Membrane</location>
        <topology evidence="2">Multi-pass membrane protein</topology>
    </subcellularLocation>
    <subcellularLocation>
        <location evidence="1">Nucleus</location>
    </subcellularLocation>
</comment>
<dbReference type="OrthoDB" id="2311693at2759"/>
<evidence type="ECO:0000259" key="11">
    <source>
        <dbReference type="PROSITE" id="PS50097"/>
    </source>
</evidence>
<dbReference type="GO" id="GO:0015031">
    <property type="term" value="P:protein transport"/>
    <property type="evidence" value="ECO:0007669"/>
    <property type="project" value="InterPro"/>
</dbReference>
<dbReference type="Proteomes" id="UP001153636">
    <property type="component" value="Chromosome 2"/>
</dbReference>
<evidence type="ECO:0000256" key="7">
    <source>
        <dbReference type="ARBA" id="ARBA00023180"/>
    </source>
</evidence>
<keyword evidence="6 10" id="KW-0472">Membrane</keyword>
<evidence type="ECO:0000313" key="12">
    <source>
        <dbReference type="EMBL" id="CAH1106500.1"/>
    </source>
</evidence>
<evidence type="ECO:0000256" key="5">
    <source>
        <dbReference type="ARBA" id="ARBA00022989"/>
    </source>
</evidence>
<evidence type="ECO:0000256" key="9">
    <source>
        <dbReference type="SAM" id="MobiDB-lite"/>
    </source>
</evidence>
<name>A0A9P0CUT4_9CUCU</name>
<dbReference type="InterPro" id="IPR011333">
    <property type="entry name" value="SKP1/BTB/POZ_sf"/>
</dbReference>
<dbReference type="InterPro" id="IPR000210">
    <property type="entry name" value="BTB/POZ_dom"/>
</dbReference>
<dbReference type="PROSITE" id="PS50097">
    <property type="entry name" value="BTB"/>
    <property type="match status" value="1"/>
</dbReference>
<gene>
    <name evidence="12" type="ORF">PSYICH_LOCUS6552</name>
</gene>
<accession>A0A9P0CUT4</accession>
<dbReference type="GO" id="GO:0006357">
    <property type="term" value="P:regulation of transcription by RNA polymerase II"/>
    <property type="evidence" value="ECO:0007669"/>
    <property type="project" value="TreeGrafter"/>
</dbReference>
<dbReference type="AlphaFoldDB" id="A0A9P0CUT4"/>
<keyword evidence="8" id="KW-0539">Nucleus</keyword>
<comment type="similarity">
    <text evidence="3">Belongs to the DUOXA family.</text>
</comment>
<dbReference type="InterPro" id="IPR051095">
    <property type="entry name" value="Dros_DevTransReg"/>
</dbReference>
<keyword evidence="5 10" id="KW-1133">Transmembrane helix</keyword>
<keyword evidence="4 10" id="KW-0812">Transmembrane</keyword>
<feature type="region of interest" description="Disordered" evidence="9">
    <location>
        <begin position="152"/>
        <end position="201"/>
    </location>
</feature>
<evidence type="ECO:0000256" key="8">
    <source>
        <dbReference type="ARBA" id="ARBA00023242"/>
    </source>
</evidence>
<protein>
    <recommendedName>
        <fullName evidence="11">BTB domain-containing protein</fullName>
    </recommendedName>
</protein>
<feature type="domain" description="BTB" evidence="11">
    <location>
        <begin position="32"/>
        <end position="97"/>
    </location>
</feature>
<evidence type="ECO:0000256" key="2">
    <source>
        <dbReference type="ARBA" id="ARBA00004141"/>
    </source>
</evidence>
<proteinExistence type="inferred from homology"/>
<evidence type="ECO:0000256" key="4">
    <source>
        <dbReference type="ARBA" id="ARBA00022692"/>
    </source>
</evidence>
<dbReference type="EMBL" id="OV651814">
    <property type="protein sequence ID" value="CAH1106500.1"/>
    <property type="molecule type" value="Genomic_DNA"/>
</dbReference>
<evidence type="ECO:0000256" key="3">
    <source>
        <dbReference type="ARBA" id="ARBA00009816"/>
    </source>
</evidence>
<feature type="region of interest" description="Disordered" evidence="9">
    <location>
        <begin position="116"/>
        <end position="138"/>
    </location>
</feature>
<organism evidence="12 13">
    <name type="scientific">Psylliodes chrysocephalus</name>
    <dbReference type="NCBI Taxonomy" id="3402493"/>
    <lineage>
        <taxon>Eukaryota</taxon>
        <taxon>Metazoa</taxon>
        <taxon>Ecdysozoa</taxon>
        <taxon>Arthropoda</taxon>
        <taxon>Hexapoda</taxon>
        <taxon>Insecta</taxon>
        <taxon>Pterygota</taxon>
        <taxon>Neoptera</taxon>
        <taxon>Endopterygota</taxon>
        <taxon>Coleoptera</taxon>
        <taxon>Polyphaga</taxon>
        <taxon>Cucujiformia</taxon>
        <taxon>Chrysomeloidea</taxon>
        <taxon>Chrysomelidae</taxon>
        <taxon>Galerucinae</taxon>
        <taxon>Alticini</taxon>
        <taxon>Psylliodes</taxon>
    </lineage>
</organism>
<dbReference type="InterPro" id="IPR018469">
    <property type="entry name" value="Dual_oxidase_maturation_fac"/>
</dbReference>
<feature type="transmembrane region" description="Helical" evidence="10">
    <location>
        <begin position="305"/>
        <end position="325"/>
    </location>
</feature>
<dbReference type="Pfam" id="PF00651">
    <property type="entry name" value="BTB"/>
    <property type="match status" value="1"/>
</dbReference>